<evidence type="ECO:0000256" key="1">
    <source>
        <dbReference type="SAM" id="Phobius"/>
    </source>
</evidence>
<gene>
    <name evidence="3" type="ORF">GH714_004680</name>
</gene>
<evidence type="ECO:0000259" key="2">
    <source>
        <dbReference type="Pfam" id="PF03168"/>
    </source>
</evidence>
<protein>
    <recommendedName>
        <fullName evidence="2">Late embryogenesis abundant protein LEA-2 subgroup domain-containing protein</fullName>
    </recommendedName>
</protein>
<sequence length="231" mass="25860">MATRWDRKSLAMAESTEQARPLAPAAFQSISNEEEALSTQLKLRQRKYIKCCGCFTAFFLILAVTILVLFFTVFHVKDPVIRISNLPLDQLELPVLPNGTFSTGTNVTLVIDISVKNRNMASFKFNNGTTTVLYSGTVVGEGMTPSGKAKARRTIHMNVTVIIIPEKILQVPRWVTDLSSKKLTMTSNTIIDGKVKILEIVKKHLTVEVNCTITYHFSSQDIENNCRPHFI</sequence>
<dbReference type="AlphaFoldDB" id="A0A6A6LBE6"/>
<reference evidence="3 4" key="1">
    <citation type="journal article" date="2020" name="Mol. Plant">
        <title>The Chromosome-Based Rubber Tree Genome Provides New Insights into Spurge Genome Evolution and Rubber Biosynthesis.</title>
        <authorList>
            <person name="Liu J."/>
            <person name="Shi C."/>
            <person name="Shi C.C."/>
            <person name="Li W."/>
            <person name="Zhang Q.J."/>
            <person name="Zhang Y."/>
            <person name="Li K."/>
            <person name="Lu H.F."/>
            <person name="Shi C."/>
            <person name="Zhu S.T."/>
            <person name="Xiao Z.Y."/>
            <person name="Nan H."/>
            <person name="Yue Y."/>
            <person name="Zhu X.G."/>
            <person name="Wu Y."/>
            <person name="Hong X.N."/>
            <person name="Fan G.Y."/>
            <person name="Tong Y."/>
            <person name="Zhang D."/>
            <person name="Mao C.L."/>
            <person name="Liu Y.L."/>
            <person name="Hao S.J."/>
            <person name="Liu W.Q."/>
            <person name="Lv M.Q."/>
            <person name="Zhang H.B."/>
            <person name="Liu Y."/>
            <person name="Hu-Tang G.R."/>
            <person name="Wang J.P."/>
            <person name="Wang J.H."/>
            <person name="Sun Y.H."/>
            <person name="Ni S.B."/>
            <person name="Chen W.B."/>
            <person name="Zhang X.C."/>
            <person name="Jiao Y.N."/>
            <person name="Eichler E.E."/>
            <person name="Li G.H."/>
            <person name="Liu X."/>
            <person name="Gao L.Z."/>
        </authorList>
    </citation>
    <scope>NUCLEOTIDE SEQUENCE [LARGE SCALE GENOMIC DNA]</scope>
    <source>
        <strain evidence="4">cv. GT1</strain>
        <tissue evidence="3">Leaf</tissue>
    </source>
</reference>
<feature type="domain" description="Late embryogenesis abundant protein LEA-2 subgroup" evidence="2">
    <location>
        <begin position="113"/>
        <end position="212"/>
    </location>
</feature>
<keyword evidence="1" id="KW-0472">Membrane</keyword>
<dbReference type="Proteomes" id="UP000467840">
    <property type="component" value="Chromosome 1"/>
</dbReference>
<name>A0A6A6LBE6_HEVBR</name>
<dbReference type="InterPro" id="IPR004864">
    <property type="entry name" value="LEA_2"/>
</dbReference>
<evidence type="ECO:0000313" key="4">
    <source>
        <dbReference type="Proteomes" id="UP000467840"/>
    </source>
</evidence>
<keyword evidence="4" id="KW-1185">Reference proteome</keyword>
<dbReference type="PANTHER" id="PTHR31852">
    <property type="entry name" value="LATE EMBRYOGENESIS ABUNDANT (LEA) HYDROXYPROLINE-RICH GLYCOPROTEIN FAMILY"/>
    <property type="match status" value="1"/>
</dbReference>
<dbReference type="EMBL" id="JAAGAX010000011">
    <property type="protein sequence ID" value="KAF2297877.1"/>
    <property type="molecule type" value="Genomic_DNA"/>
</dbReference>
<evidence type="ECO:0000313" key="3">
    <source>
        <dbReference type="EMBL" id="KAF2297877.1"/>
    </source>
</evidence>
<accession>A0A6A6LBE6</accession>
<keyword evidence="1" id="KW-1133">Transmembrane helix</keyword>
<dbReference type="Pfam" id="PF03168">
    <property type="entry name" value="LEA_2"/>
    <property type="match status" value="1"/>
</dbReference>
<organism evidence="3 4">
    <name type="scientific">Hevea brasiliensis</name>
    <name type="common">Para rubber tree</name>
    <name type="synonym">Siphonia brasiliensis</name>
    <dbReference type="NCBI Taxonomy" id="3981"/>
    <lineage>
        <taxon>Eukaryota</taxon>
        <taxon>Viridiplantae</taxon>
        <taxon>Streptophyta</taxon>
        <taxon>Embryophyta</taxon>
        <taxon>Tracheophyta</taxon>
        <taxon>Spermatophyta</taxon>
        <taxon>Magnoliopsida</taxon>
        <taxon>eudicotyledons</taxon>
        <taxon>Gunneridae</taxon>
        <taxon>Pentapetalae</taxon>
        <taxon>rosids</taxon>
        <taxon>fabids</taxon>
        <taxon>Malpighiales</taxon>
        <taxon>Euphorbiaceae</taxon>
        <taxon>Crotonoideae</taxon>
        <taxon>Micrandreae</taxon>
        <taxon>Hevea</taxon>
    </lineage>
</organism>
<proteinExistence type="predicted"/>
<dbReference type="Gene3D" id="2.60.40.1820">
    <property type="match status" value="1"/>
</dbReference>
<feature type="transmembrane region" description="Helical" evidence="1">
    <location>
        <begin position="48"/>
        <end position="74"/>
    </location>
</feature>
<comment type="caution">
    <text evidence="3">The sequence shown here is derived from an EMBL/GenBank/DDBJ whole genome shotgun (WGS) entry which is preliminary data.</text>
</comment>
<dbReference type="InterPro" id="IPR055301">
    <property type="entry name" value="Lea14-like_2"/>
</dbReference>
<keyword evidence="1" id="KW-0812">Transmembrane</keyword>
<dbReference type="SUPFAM" id="SSF117070">
    <property type="entry name" value="LEA14-like"/>
    <property type="match status" value="1"/>
</dbReference>